<dbReference type="EMBL" id="BANI01000184">
    <property type="protein sequence ID" value="GAN97606.1"/>
    <property type="molecule type" value="Genomic_DNA"/>
</dbReference>
<dbReference type="Proteomes" id="UP000032675">
    <property type="component" value="Unassembled WGS sequence"/>
</dbReference>
<accession>A0A0D6Q4B5</accession>
<evidence type="ECO:0000313" key="1">
    <source>
        <dbReference type="EMBL" id="GAN97606.1"/>
    </source>
</evidence>
<dbReference type="AlphaFoldDB" id="A0A0D6Q4B5"/>
<name>A0A0D6Q4B5_KOMEU</name>
<reference evidence="1 2" key="1">
    <citation type="submission" date="2012-11" db="EMBL/GenBank/DDBJ databases">
        <title>Whole genome sequence of Gluconacetobacter europaeus NBRC3261.</title>
        <authorList>
            <person name="Azuma Y."/>
            <person name="Higashiura N."/>
            <person name="Hirakawa H."/>
            <person name="Matsushita K."/>
        </authorList>
    </citation>
    <scope>NUCLEOTIDE SEQUENCE [LARGE SCALE GENOMIC DNA]</scope>
    <source>
        <strain evidence="1 2">NBRC 3261</strain>
    </source>
</reference>
<gene>
    <name evidence="1" type="ORF">Geu3261_0215_009</name>
</gene>
<protein>
    <submittedName>
        <fullName evidence="1">Uncharacterized protein</fullName>
    </submittedName>
</protein>
<organism evidence="1 2">
    <name type="scientific">Komagataeibacter europaeus NBRC 3261</name>
    <dbReference type="NCBI Taxonomy" id="1234669"/>
    <lineage>
        <taxon>Bacteria</taxon>
        <taxon>Pseudomonadati</taxon>
        <taxon>Pseudomonadota</taxon>
        <taxon>Alphaproteobacteria</taxon>
        <taxon>Acetobacterales</taxon>
        <taxon>Acetobacteraceae</taxon>
        <taxon>Komagataeibacter</taxon>
    </lineage>
</organism>
<sequence length="72" mass="7891">MRNCAVFRVVHWRQCTNPRSGCRNRDFPIRFACPCIRTGSGGNCGSDCAGGACRVPRCGLPSPRTSLSFIAW</sequence>
<comment type="caution">
    <text evidence="1">The sequence shown here is derived from an EMBL/GenBank/DDBJ whole genome shotgun (WGS) entry which is preliminary data.</text>
</comment>
<evidence type="ECO:0000313" key="2">
    <source>
        <dbReference type="Proteomes" id="UP000032675"/>
    </source>
</evidence>
<proteinExistence type="predicted"/>